<dbReference type="Pfam" id="PF04984">
    <property type="entry name" value="Phage_sheath_1"/>
    <property type="match status" value="1"/>
</dbReference>
<evidence type="ECO:0000313" key="5">
    <source>
        <dbReference type="Proteomes" id="UP000008199"/>
    </source>
</evidence>
<organism evidence="4 5">
    <name type="scientific">Escherichia coli (strain SE11)</name>
    <dbReference type="NCBI Taxonomy" id="409438"/>
    <lineage>
        <taxon>Bacteria</taxon>
        <taxon>Pseudomonadati</taxon>
        <taxon>Pseudomonadota</taxon>
        <taxon>Gammaproteobacteria</taxon>
        <taxon>Enterobacterales</taxon>
        <taxon>Enterobacteriaceae</taxon>
        <taxon>Escherichia</taxon>
    </lineage>
</organism>
<feature type="domain" description="Tail sheath protein C-terminal" evidence="3">
    <location>
        <begin position="384"/>
        <end position="481"/>
    </location>
</feature>
<proteinExistence type="inferred from homology"/>
<evidence type="ECO:0000259" key="2">
    <source>
        <dbReference type="Pfam" id="PF04984"/>
    </source>
</evidence>
<dbReference type="EMBL" id="AP009240">
    <property type="protein sequence ID" value="BAG77735.1"/>
    <property type="molecule type" value="Genomic_DNA"/>
</dbReference>
<dbReference type="PANTHER" id="PTHR35861:SF1">
    <property type="entry name" value="PHAGE TAIL SHEATH PROTEIN"/>
    <property type="match status" value="1"/>
</dbReference>
<evidence type="ECO:0000313" key="4">
    <source>
        <dbReference type="EMBL" id="BAG77735.1"/>
    </source>
</evidence>
<accession>A0A979GG12</accession>
<sequence length="501" mass="54192">MSTNFLHGPRTLEYDDGTKEISAVDISVIGIVGTAPDSAQSTSSELITGSAILKNRLKFTATGQGVRGNSWSVEILETDPDGCTALWSDMPDGSRRLSISVAPASGSHGYTPAEIVQAVTIANPPPDQLFLTITAVDVGEDAGNVTASPLQYLSGGSDEAFPINTPVLVAGSPKKAALLGERGTLPKDIADIFNQDNALLVVVRVKDDKDTTKQQQNIIDGVKQLEKSKQLTEVTPRIIIAPDFSAIDAIAAQLEVVANKLRGVCYIDSPRAATPADVVNRRQKLGGRAELLRPRVYSTSDVGGQSRPYSAIAAGLRARIDNEKGFWWSKSNQNIYGITGLEQVDDFIIGETNCTANLLNASQVSTIIRYDGFRHWGNYLCSLDPQWSFECVRRTADVIEDSIARAMMTDFIDRPIDLHLGTDVVESINAYLHKLEEQGAINGGRAWLDGELNTKESLAAGNLYINVDFGPKSPAQTITLMYRVNNDYTVEALASLFKETA</sequence>
<protein>
    <submittedName>
        <fullName evidence="4">Phage tail sheath protein</fullName>
    </submittedName>
</protein>
<dbReference type="Proteomes" id="UP000008199">
    <property type="component" value="Chromosome"/>
</dbReference>
<dbReference type="PANTHER" id="PTHR35861">
    <property type="match status" value="1"/>
</dbReference>
<dbReference type="Pfam" id="PF17482">
    <property type="entry name" value="Phage_sheath_1C"/>
    <property type="match status" value="1"/>
</dbReference>
<name>A0A979GG12_ECOSE</name>
<dbReference type="KEGG" id="ecy:ECSE_2211"/>
<evidence type="ECO:0000259" key="3">
    <source>
        <dbReference type="Pfam" id="PF17482"/>
    </source>
</evidence>
<reference evidence="4 5" key="1">
    <citation type="journal article" date="2008" name="DNA Res.">
        <title>Complete genome sequence and comparative analysis of the wild-type commensal Escherichia coli strain SE11 isolated from a healthy adult.</title>
        <authorList>
            <person name="Oshima K."/>
            <person name="Toh H."/>
            <person name="Ogura Y."/>
            <person name="Sasamoto H."/>
            <person name="Morita H."/>
            <person name="Park S.-H."/>
            <person name="Ooka T."/>
            <person name="Iyoda S."/>
            <person name="Taylor T.D."/>
            <person name="Hayashi T."/>
            <person name="Itoh K."/>
            <person name="Hattori M."/>
        </authorList>
    </citation>
    <scope>NUCLEOTIDE SEQUENCE [LARGE SCALE GENOMIC DNA]</scope>
    <source>
        <strain evidence="4 5">SE11</strain>
    </source>
</reference>
<feature type="domain" description="Tail sheath protein subtilisin-like" evidence="2">
    <location>
        <begin position="230"/>
        <end position="378"/>
    </location>
</feature>
<evidence type="ECO:0000256" key="1">
    <source>
        <dbReference type="ARBA" id="ARBA00008005"/>
    </source>
</evidence>
<dbReference type="InterPro" id="IPR052042">
    <property type="entry name" value="Tail_sheath_structural"/>
</dbReference>
<comment type="similarity">
    <text evidence="1">Belongs to the myoviridae tail sheath protein family.</text>
</comment>
<dbReference type="InterPro" id="IPR035089">
    <property type="entry name" value="Phage_sheath_subtilisin"/>
</dbReference>
<dbReference type="InterPro" id="IPR020287">
    <property type="entry name" value="Tail_sheath_C"/>
</dbReference>
<dbReference type="RefSeq" id="WP_000106127.1">
    <property type="nucleotide sequence ID" value="NC_011415.1"/>
</dbReference>
<dbReference type="AlphaFoldDB" id="A0A979GG12"/>
<gene>
    <name evidence="4" type="ordered locus">ECSE_2211</name>
</gene>